<dbReference type="OrthoDB" id="118450at2"/>
<sequence>MAGSQKKVVLRRFSPGLLWGYLPTSGFAHAGFLDLLDLSGRIQSIPLSDVKYAAFVRDFNTNDTSAPERLLRKTFLARPRTEGLWLRLTLRDGDRMEGMASLDLTLADGWVEDMGVQLVPPDIRGNTQRLYVPRAAIDQMEVLAVVTSPSKRKTSTPMPSEETQQPDLFSMPLPPDSRTH</sequence>
<organism evidence="2 3">
    <name type="scientific">Terriglobus roseus</name>
    <dbReference type="NCBI Taxonomy" id="392734"/>
    <lineage>
        <taxon>Bacteria</taxon>
        <taxon>Pseudomonadati</taxon>
        <taxon>Acidobacteriota</taxon>
        <taxon>Terriglobia</taxon>
        <taxon>Terriglobales</taxon>
        <taxon>Acidobacteriaceae</taxon>
        <taxon>Terriglobus</taxon>
    </lineage>
</organism>
<keyword evidence="3" id="KW-1185">Reference proteome</keyword>
<dbReference type="InterPro" id="IPR054251">
    <property type="entry name" value="DUF6982"/>
</dbReference>
<evidence type="ECO:0000256" key="1">
    <source>
        <dbReference type="SAM" id="MobiDB-lite"/>
    </source>
</evidence>
<dbReference type="Proteomes" id="UP000182427">
    <property type="component" value="Chromosome I"/>
</dbReference>
<dbReference type="EMBL" id="LT629690">
    <property type="protein sequence ID" value="SDF19163.1"/>
    <property type="molecule type" value="Genomic_DNA"/>
</dbReference>
<accession>A0A1G7J2R7</accession>
<dbReference type="Pfam" id="PF22478">
    <property type="entry name" value="DUF6982"/>
    <property type="match status" value="1"/>
</dbReference>
<feature type="compositionally biased region" description="Polar residues" evidence="1">
    <location>
        <begin position="155"/>
        <end position="167"/>
    </location>
</feature>
<dbReference type="AlphaFoldDB" id="A0A1G7J2R7"/>
<evidence type="ECO:0000313" key="2">
    <source>
        <dbReference type="EMBL" id="SDF19163.1"/>
    </source>
</evidence>
<name>A0A1G7J2R7_9BACT</name>
<protein>
    <submittedName>
        <fullName evidence="2">Uncharacterized protein</fullName>
    </submittedName>
</protein>
<dbReference type="RefSeq" id="WP_083344719.1">
    <property type="nucleotide sequence ID" value="NZ_LT629690.1"/>
</dbReference>
<feature type="region of interest" description="Disordered" evidence="1">
    <location>
        <begin position="148"/>
        <end position="180"/>
    </location>
</feature>
<evidence type="ECO:0000313" key="3">
    <source>
        <dbReference type="Proteomes" id="UP000182427"/>
    </source>
</evidence>
<proteinExistence type="predicted"/>
<reference evidence="3" key="1">
    <citation type="submission" date="2016-10" db="EMBL/GenBank/DDBJ databases">
        <authorList>
            <person name="Varghese N."/>
            <person name="Submissions S."/>
        </authorList>
    </citation>
    <scope>NUCLEOTIDE SEQUENCE [LARGE SCALE GENOMIC DNA]</scope>
    <source>
        <strain evidence="3">GAS232</strain>
    </source>
</reference>
<gene>
    <name evidence="2" type="ORF">SAMN05444167_1669</name>
</gene>